<dbReference type="EMBL" id="ADLJ01000014">
    <property type="protein sequence ID" value="EHE99224.1"/>
    <property type="molecule type" value="Genomic_DNA"/>
</dbReference>
<sequence>MAYPIDEDKFVSICMREIGEHDEVDEKVAQAVAITLNWAYYKSLIDSKQRG</sequence>
<gene>
    <name evidence="1" type="ORF">HMPREF9469_01793</name>
</gene>
<protein>
    <submittedName>
        <fullName evidence="1">Uncharacterized protein</fullName>
    </submittedName>
</protein>
<reference evidence="1 2" key="1">
    <citation type="submission" date="2011-08" db="EMBL/GenBank/DDBJ databases">
        <title>The Genome Sequence of Clostridium citroniae WAL-17108.</title>
        <authorList>
            <consortium name="The Broad Institute Genome Sequencing Platform"/>
            <person name="Earl A."/>
            <person name="Ward D."/>
            <person name="Feldgarden M."/>
            <person name="Gevers D."/>
            <person name="Finegold S.M."/>
            <person name="Summanen P.H."/>
            <person name="Molitoris D.R."/>
            <person name="Vaisanen M.L."/>
            <person name="Daigneault M."/>
            <person name="Allen-Vercoe E."/>
            <person name="Young S.K."/>
            <person name="Zeng Q."/>
            <person name="Gargeya S."/>
            <person name="Fitzgerald M."/>
            <person name="Haas B."/>
            <person name="Abouelleil A."/>
            <person name="Alvarado L."/>
            <person name="Arachchi H.M."/>
            <person name="Berlin A."/>
            <person name="Brown A."/>
            <person name="Chapman S.B."/>
            <person name="Chen Z."/>
            <person name="Dunbar C."/>
            <person name="Freedman E."/>
            <person name="Gearin G."/>
            <person name="Gellesch M."/>
            <person name="Goldberg J."/>
            <person name="Griggs A."/>
            <person name="Gujja S."/>
            <person name="Heiman D."/>
            <person name="Howarth C."/>
            <person name="Larson L."/>
            <person name="Lui A."/>
            <person name="MacDonald P.J.P."/>
            <person name="Montmayeur A."/>
            <person name="Murphy C."/>
            <person name="Neiman D."/>
            <person name="Pearson M."/>
            <person name="Priest M."/>
            <person name="Roberts A."/>
            <person name="Saif S."/>
            <person name="Shea T."/>
            <person name="Shenoy N."/>
            <person name="Sisk P."/>
            <person name="Stolte C."/>
            <person name="Sykes S."/>
            <person name="Wortman J."/>
            <person name="Nusbaum C."/>
            <person name="Birren B."/>
        </authorList>
    </citation>
    <scope>NUCLEOTIDE SEQUENCE [LARGE SCALE GENOMIC DNA]</scope>
    <source>
        <strain evidence="1 2">WAL-17108</strain>
    </source>
</reference>
<evidence type="ECO:0000313" key="1">
    <source>
        <dbReference type="EMBL" id="EHE99224.1"/>
    </source>
</evidence>
<dbReference type="HOGENOM" id="CLU_3182029_0_0_9"/>
<dbReference type="Proteomes" id="UP000003763">
    <property type="component" value="Unassembled WGS sequence"/>
</dbReference>
<dbReference type="AlphaFoldDB" id="G5HGM4"/>
<name>G5HGM4_9FIRM</name>
<proteinExistence type="predicted"/>
<dbReference type="RefSeq" id="WP_007861139.1">
    <property type="nucleotide sequence ID" value="NZ_JH376420.1"/>
</dbReference>
<comment type="caution">
    <text evidence="1">The sequence shown here is derived from an EMBL/GenBank/DDBJ whole genome shotgun (WGS) entry which is preliminary data.</text>
</comment>
<organism evidence="1 2">
    <name type="scientific">[Clostridium] citroniae WAL-17108</name>
    <dbReference type="NCBI Taxonomy" id="742733"/>
    <lineage>
        <taxon>Bacteria</taxon>
        <taxon>Bacillati</taxon>
        <taxon>Bacillota</taxon>
        <taxon>Clostridia</taxon>
        <taxon>Lachnospirales</taxon>
        <taxon>Lachnospiraceae</taxon>
        <taxon>Enterocloster</taxon>
    </lineage>
</organism>
<dbReference type="PATRIC" id="fig|742733.3.peg.1866"/>
<evidence type="ECO:0000313" key="2">
    <source>
        <dbReference type="Proteomes" id="UP000003763"/>
    </source>
</evidence>
<accession>G5HGM4</accession>